<organism evidence="9 10">
    <name type="scientific">Clostridium estertheticum subsp. estertheticum</name>
    <dbReference type="NCBI Taxonomy" id="1552"/>
    <lineage>
        <taxon>Bacteria</taxon>
        <taxon>Bacillati</taxon>
        <taxon>Bacillota</taxon>
        <taxon>Clostridia</taxon>
        <taxon>Eubacteriales</taxon>
        <taxon>Clostridiaceae</taxon>
        <taxon>Clostridium</taxon>
    </lineage>
</organism>
<dbReference type="PANTHER" id="PTHR30329">
    <property type="entry name" value="STATOR ELEMENT OF FLAGELLAR MOTOR COMPLEX"/>
    <property type="match status" value="1"/>
</dbReference>
<comment type="subcellular location">
    <subcellularLocation>
        <location evidence="1">Cell membrane</location>
        <topology evidence="1">Single-pass membrane protein</topology>
    </subcellularLocation>
</comment>
<dbReference type="AlphaFoldDB" id="A0A1J0GID3"/>
<dbReference type="KEGG" id="ceu:A7L45_14185"/>
<dbReference type="InterPro" id="IPR006665">
    <property type="entry name" value="OmpA-like"/>
</dbReference>
<dbReference type="CDD" id="cd07185">
    <property type="entry name" value="OmpA_C-like"/>
    <property type="match status" value="1"/>
</dbReference>
<dbReference type="InterPro" id="IPR050330">
    <property type="entry name" value="Bact_OuterMem_StrucFunc"/>
</dbReference>
<dbReference type="PANTHER" id="PTHR30329:SF21">
    <property type="entry name" value="LIPOPROTEIN YIAD-RELATED"/>
    <property type="match status" value="1"/>
</dbReference>
<reference evidence="10" key="1">
    <citation type="journal article" date="2016" name="Front. Microbiol.">
        <title>Complete Genome Sequence of Clostridium estertheticum DSM 8809, a Microbe Identified in Spoiled Vacuum Packed Beef.</title>
        <authorList>
            <person name="Yu Z."/>
            <person name="Gunn L."/>
            <person name="Brennan E."/>
            <person name="Reid R."/>
            <person name="Wall P.G."/>
            <person name="Gaora O.P."/>
            <person name="Hurley D."/>
            <person name="Bolton D."/>
            <person name="Fanning S."/>
        </authorList>
    </citation>
    <scope>NUCLEOTIDE SEQUENCE [LARGE SCALE GENOMIC DNA]</scope>
    <source>
        <strain evidence="10">DSM 8809</strain>
    </source>
</reference>
<evidence type="ECO:0000313" key="9">
    <source>
        <dbReference type="EMBL" id="APC41140.1"/>
    </source>
</evidence>
<keyword evidence="10" id="KW-1185">Reference proteome</keyword>
<keyword evidence="6 7" id="KW-0472">Membrane</keyword>
<evidence type="ECO:0000256" key="2">
    <source>
        <dbReference type="ARBA" id="ARBA00008914"/>
    </source>
</evidence>
<dbReference type="InterPro" id="IPR025713">
    <property type="entry name" value="MotB-like_N_dom"/>
</dbReference>
<evidence type="ECO:0000256" key="3">
    <source>
        <dbReference type="ARBA" id="ARBA00022475"/>
    </source>
</evidence>
<dbReference type="GO" id="GO:0005886">
    <property type="term" value="C:plasma membrane"/>
    <property type="evidence" value="ECO:0007669"/>
    <property type="project" value="UniProtKB-SubCell"/>
</dbReference>
<dbReference type="Gene3D" id="3.30.1330.60">
    <property type="entry name" value="OmpA-like domain"/>
    <property type="match status" value="1"/>
</dbReference>
<dbReference type="Proteomes" id="UP000182569">
    <property type="component" value="Chromosome"/>
</dbReference>
<dbReference type="RefSeq" id="WP_071613434.1">
    <property type="nucleotide sequence ID" value="NZ_CP015756.1"/>
</dbReference>
<evidence type="ECO:0000256" key="5">
    <source>
        <dbReference type="ARBA" id="ARBA00022989"/>
    </source>
</evidence>
<keyword evidence="4" id="KW-0812">Transmembrane</keyword>
<dbReference type="OrthoDB" id="9815217at2"/>
<protein>
    <submittedName>
        <fullName evidence="9">Chemotaxis protein MotB</fullName>
    </submittedName>
</protein>
<keyword evidence="3" id="KW-1003">Cell membrane</keyword>
<evidence type="ECO:0000256" key="4">
    <source>
        <dbReference type="ARBA" id="ARBA00022692"/>
    </source>
</evidence>
<dbReference type="STRING" id="1552.A7L45_14185"/>
<name>A0A1J0GID3_9CLOT</name>
<evidence type="ECO:0000256" key="7">
    <source>
        <dbReference type="PROSITE-ProRule" id="PRU00473"/>
    </source>
</evidence>
<dbReference type="SUPFAM" id="SSF103088">
    <property type="entry name" value="OmpA-like"/>
    <property type="match status" value="1"/>
</dbReference>
<dbReference type="PROSITE" id="PS51123">
    <property type="entry name" value="OMPA_2"/>
    <property type="match status" value="1"/>
</dbReference>
<comment type="similarity">
    <text evidence="2">Belongs to the MotB family.</text>
</comment>
<sequence>MSRRKKIRPEIRTDTWLATFADTMTLLLTFFVVLYSFSTVDATKFKQVASSFQSVLTGETTKSSLNFNVKDGDVPLVGLPLQSGAAGSDTQSIYKKVQSFIKDKELGSIVEIKTDNRGVIIQLRENIIFESGNAEIIDKSKSVLNSINALISTFPNDIVIEGHTDNEPISNSKYKNNWQLSSDRALQVLEYFVVTKGQARPNRFKSIACGEYQPIAANNSDANRALNRRVNILIVANDKEVITK</sequence>
<dbReference type="Pfam" id="PF13677">
    <property type="entry name" value="MotB_plug"/>
    <property type="match status" value="1"/>
</dbReference>
<dbReference type="InterPro" id="IPR036737">
    <property type="entry name" value="OmpA-like_sf"/>
</dbReference>
<evidence type="ECO:0000313" key="10">
    <source>
        <dbReference type="Proteomes" id="UP000182569"/>
    </source>
</evidence>
<gene>
    <name evidence="9" type="ORF">A7L45_14185</name>
</gene>
<feature type="domain" description="OmpA-like" evidence="8">
    <location>
        <begin position="116"/>
        <end position="238"/>
    </location>
</feature>
<keyword evidence="5" id="KW-1133">Transmembrane helix</keyword>
<dbReference type="Pfam" id="PF00691">
    <property type="entry name" value="OmpA"/>
    <property type="match status" value="1"/>
</dbReference>
<evidence type="ECO:0000256" key="1">
    <source>
        <dbReference type="ARBA" id="ARBA00004162"/>
    </source>
</evidence>
<evidence type="ECO:0000259" key="8">
    <source>
        <dbReference type="PROSITE" id="PS51123"/>
    </source>
</evidence>
<accession>A0A1J0GID3</accession>
<dbReference type="EMBL" id="CP015756">
    <property type="protein sequence ID" value="APC41140.1"/>
    <property type="molecule type" value="Genomic_DNA"/>
</dbReference>
<evidence type="ECO:0000256" key="6">
    <source>
        <dbReference type="ARBA" id="ARBA00023136"/>
    </source>
</evidence>
<proteinExistence type="inferred from homology"/>